<dbReference type="Proteomes" id="UP001595539">
    <property type="component" value="Unassembled WGS sequence"/>
</dbReference>
<evidence type="ECO:0000256" key="2">
    <source>
        <dbReference type="SAM" id="SignalP"/>
    </source>
</evidence>
<proteinExistence type="predicted"/>
<keyword evidence="1" id="KW-0472">Membrane</keyword>
<dbReference type="EMBL" id="JBHRXY010000023">
    <property type="protein sequence ID" value="MFC3631247.1"/>
    <property type="molecule type" value="Genomic_DNA"/>
</dbReference>
<keyword evidence="1" id="KW-0812">Transmembrane</keyword>
<feature type="signal peptide" evidence="2">
    <location>
        <begin position="1"/>
        <end position="23"/>
    </location>
</feature>
<keyword evidence="2" id="KW-0732">Signal</keyword>
<feature type="chain" id="PRO_5045888017" evidence="2">
    <location>
        <begin position="24"/>
        <end position="242"/>
    </location>
</feature>
<evidence type="ECO:0000313" key="3">
    <source>
        <dbReference type="EMBL" id="MFC3631247.1"/>
    </source>
</evidence>
<keyword evidence="4" id="KW-1185">Reference proteome</keyword>
<gene>
    <name evidence="3" type="ORF">ACFOM8_17565</name>
</gene>
<dbReference type="NCBIfam" id="TIGR03370">
    <property type="entry name" value="VPLPA-CTERM"/>
    <property type="match status" value="1"/>
</dbReference>
<sequence>MMRKILGAAASAAVLCTGAQAFAATLVIDDFSVDQRVQDTPAFEPNASEVGGGMLGGFRDLSVTNTAADGSNLAATELNVTGGNLKFSNVAGARGEGTLTYDGGDGDPNNVDTDGLGGVNLLIGTDPYFFFASSPSVPFDNVALFRATVWDVDGNTATYEELLDADYDPQLSFSEFAGVDFSRIGALQFFISSTGTNDSVDGAVTQIEVRAGDIAPIPLPASGLLLLGGMGGLSFLRRRKKA</sequence>
<keyword evidence="1" id="KW-1133">Transmembrane helix</keyword>
<accession>A0ABV7U8M7</accession>
<reference evidence="4" key="1">
    <citation type="journal article" date="2019" name="Int. J. Syst. Evol. Microbiol.">
        <title>The Global Catalogue of Microorganisms (GCM) 10K type strain sequencing project: providing services to taxonomists for standard genome sequencing and annotation.</title>
        <authorList>
            <consortium name="The Broad Institute Genomics Platform"/>
            <consortium name="The Broad Institute Genome Sequencing Center for Infectious Disease"/>
            <person name="Wu L."/>
            <person name="Ma J."/>
        </authorList>
    </citation>
    <scope>NUCLEOTIDE SEQUENCE [LARGE SCALE GENOMIC DNA]</scope>
    <source>
        <strain evidence="4">KCTC 42473</strain>
    </source>
</reference>
<protein>
    <submittedName>
        <fullName evidence="3">VPLPA-CTERM sorting domain-containing protein</fullName>
    </submittedName>
</protein>
<dbReference type="InterPro" id="IPR022472">
    <property type="entry name" value="VPLPA-CTERM"/>
</dbReference>
<evidence type="ECO:0000256" key="1">
    <source>
        <dbReference type="SAM" id="Phobius"/>
    </source>
</evidence>
<dbReference type="NCBIfam" id="TIGR01167">
    <property type="entry name" value="LPXTG_anchor"/>
    <property type="match status" value="1"/>
</dbReference>
<feature type="transmembrane region" description="Helical" evidence="1">
    <location>
        <begin position="217"/>
        <end position="236"/>
    </location>
</feature>
<comment type="caution">
    <text evidence="3">The sequence shown here is derived from an EMBL/GenBank/DDBJ whole genome shotgun (WGS) entry which is preliminary data.</text>
</comment>
<organism evidence="3 4">
    <name type="scientific">Paracoccus angustae</name>
    <dbReference type="NCBI Taxonomy" id="1671480"/>
    <lineage>
        <taxon>Bacteria</taxon>
        <taxon>Pseudomonadati</taxon>
        <taxon>Pseudomonadota</taxon>
        <taxon>Alphaproteobacteria</taxon>
        <taxon>Rhodobacterales</taxon>
        <taxon>Paracoccaceae</taxon>
        <taxon>Paracoccus</taxon>
    </lineage>
</organism>
<name>A0ABV7U8M7_9RHOB</name>
<evidence type="ECO:0000313" key="4">
    <source>
        <dbReference type="Proteomes" id="UP001595539"/>
    </source>
</evidence>